<evidence type="ECO:0000313" key="3">
    <source>
        <dbReference type="Proteomes" id="UP000325292"/>
    </source>
</evidence>
<dbReference type="EMBL" id="CP019454">
    <property type="protein sequence ID" value="AUW92790.1"/>
    <property type="molecule type" value="Genomic_DNA"/>
</dbReference>
<evidence type="ECO:0000313" key="2">
    <source>
        <dbReference type="EMBL" id="AUW92790.1"/>
    </source>
</evidence>
<dbReference type="RefSeq" id="WP_158246323.1">
    <property type="nucleotide sequence ID" value="NZ_CP133983.1"/>
</dbReference>
<gene>
    <name evidence="2" type="ORF">BXT84_01495</name>
</gene>
<name>A0ABM6RN48_9FIRM</name>
<organism evidence="2 3">
    <name type="scientific">Sulfobacillus thermotolerans</name>
    <dbReference type="NCBI Taxonomy" id="338644"/>
    <lineage>
        <taxon>Bacteria</taxon>
        <taxon>Bacillati</taxon>
        <taxon>Bacillota</taxon>
        <taxon>Clostridia</taxon>
        <taxon>Eubacteriales</taxon>
        <taxon>Clostridiales Family XVII. Incertae Sedis</taxon>
        <taxon>Sulfobacillus</taxon>
    </lineage>
</organism>
<feature type="domain" description="MobA-like NTP transferase" evidence="1">
    <location>
        <begin position="26"/>
        <end position="128"/>
    </location>
</feature>
<keyword evidence="3" id="KW-1185">Reference proteome</keyword>
<dbReference type="SUPFAM" id="SSF53448">
    <property type="entry name" value="Nucleotide-diphospho-sugar transferases"/>
    <property type="match status" value="1"/>
</dbReference>
<evidence type="ECO:0000259" key="1">
    <source>
        <dbReference type="Pfam" id="PF12804"/>
    </source>
</evidence>
<dbReference type="InterPro" id="IPR025877">
    <property type="entry name" value="MobA-like_NTP_Trfase"/>
</dbReference>
<dbReference type="Proteomes" id="UP000325292">
    <property type="component" value="Chromosome"/>
</dbReference>
<dbReference type="InterPro" id="IPR029044">
    <property type="entry name" value="Nucleotide-diphossugar_trans"/>
</dbReference>
<dbReference type="Pfam" id="PF12804">
    <property type="entry name" value="NTP_transf_3"/>
    <property type="match status" value="1"/>
</dbReference>
<accession>A0ABM6RN48</accession>
<reference evidence="2 3" key="1">
    <citation type="journal article" date="2019" name="Sci. Rep.">
        <title>Sulfobacillus thermotolerans: new insights into resistance and metabolic capacities of acidophilic chemolithotrophs.</title>
        <authorList>
            <person name="Panyushkina A.E."/>
            <person name="Babenko V.V."/>
            <person name="Nikitina A.S."/>
            <person name="Selezneva O.V."/>
            <person name="Tsaplina I.A."/>
            <person name="Letarova M.A."/>
            <person name="Kostryukova E.S."/>
            <person name="Letarov A.V."/>
        </authorList>
    </citation>
    <scope>NUCLEOTIDE SEQUENCE [LARGE SCALE GENOMIC DNA]</scope>
    <source>
        <strain evidence="2 3">Kr1</strain>
    </source>
</reference>
<protein>
    <recommendedName>
        <fullName evidence="1">MobA-like NTP transferase domain-containing protein</fullName>
    </recommendedName>
</protein>
<dbReference type="Gene3D" id="3.90.550.10">
    <property type="entry name" value="Spore Coat Polysaccharide Biosynthesis Protein SpsA, Chain A"/>
    <property type="match status" value="1"/>
</dbReference>
<sequence length="256" mass="27926">MNQRPAIVLAGQRNDGRLASLSAFQWEAEIRVGGRALVEYVVDALRQSGRIAPIVVVGPSSLPLHDVIWAPVHDEMFANVISGLDCVGDGPVLIATADVPFLTPEAVSAFVDAADDHYDVVYPIIEKSLVEARFPQTQRTYVRLVDGTFTGGNIFMVRKEAVLRSRTAVTELLEHRKSPRRLAGDIGLGILVKWLIGRLGIEDAQKRVAQLLGIKGQALIFDYPEVGVDVDKPQDWEMADRLLGNGQSAPASVQQP</sequence>
<proteinExistence type="predicted"/>